<evidence type="ECO:0000259" key="8">
    <source>
        <dbReference type="SMART" id="SM00905"/>
    </source>
</evidence>
<feature type="domain" description="Dihydroneopterin aldolase/epimerase" evidence="8">
    <location>
        <begin position="154"/>
        <end position="261"/>
    </location>
</feature>
<evidence type="ECO:0000256" key="7">
    <source>
        <dbReference type="ARBA" id="ARBA00032903"/>
    </source>
</evidence>
<comment type="catalytic activity">
    <reaction evidence="1">
        <text>7,8-dihydroneopterin = 6-hydroxymethyl-7,8-dihydropterin + glycolaldehyde</text>
        <dbReference type="Rhea" id="RHEA:10540"/>
        <dbReference type="ChEBI" id="CHEBI:17001"/>
        <dbReference type="ChEBI" id="CHEBI:17071"/>
        <dbReference type="ChEBI" id="CHEBI:44841"/>
        <dbReference type="EC" id="4.1.2.25"/>
    </reaction>
</comment>
<dbReference type="SUPFAM" id="SSF55620">
    <property type="entry name" value="Tetrahydrobiopterin biosynthesis enzymes-like"/>
    <property type="match status" value="2"/>
</dbReference>
<comment type="pathway">
    <text evidence="2">Cofactor biosynthesis; tetrahydrofolate biosynthesis; 2-amino-4-hydroxy-6-hydroxymethyl-7,8-dihydropteridine diphosphate from 7,8-dihydroneopterin triphosphate: step 3/4.</text>
</comment>
<dbReference type="InterPro" id="IPR006157">
    <property type="entry name" value="FolB_dom"/>
</dbReference>
<reference evidence="9" key="1">
    <citation type="journal article" date="2020" name="Stud. Mycol.">
        <title>101 Dothideomycetes genomes: a test case for predicting lifestyles and emergence of pathogens.</title>
        <authorList>
            <person name="Haridas S."/>
            <person name="Albert R."/>
            <person name="Binder M."/>
            <person name="Bloem J."/>
            <person name="Labutti K."/>
            <person name="Salamov A."/>
            <person name="Andreopoulos B."/>
            <person name="Baker S."/>
            <person name="Barry K."/>
            <person name="Bills G."/>
            <person name="Bluhm B."/>
            <person name="Cannon C."/>
            <person name="Castanera R."/>
            <person name="Culley D."/>
            <person name="Daum C."/>
            <person name="Ezra D."/>
            <person name="Gonzalez J."/>
            <person name="Henrissat B."/>
            <person name="Kuo A."/>
            <person name="Liang C."/>
            <person name="Lipzen A."/>
            <person name="Lutzoni F."/>
            <person name="Magnuson J."/>
            <person name="Mondo S."/>
            <person name="Nolan M."/>
            <person name="Ohm R."/>
            <person name="Pangilinan J."/>
            <person name="Park H.-J."/>
            <person name="Ramirez L."/>
            <person name="Alfaro M."/>
            <person name="Sun H."/>
            <person name="Tritt A."/>
            <person name="Yoshinaga Y."/>
            <person name="Zwiers L.-H."/>
            <person name="Turgeon B."/>
            <person name="Goodwin S."/>
            <person name="Spatafora J."/>
            <person name="Crous P."/>
            <person name="Grigoriev I."/>
        </authorList>
    </citation>
    <scope>NUCLEOTIDE SEQUENCE</scope>
    <source>
        <strain evidence="9">CBS 101060</strain>
    </source>
</reference>
<comment type="similarity">
    <text evidence="3">Belongs to the DHNA family.</text>
</comment>
<evidence type="ECO:0000256" key="1">
    <source>
        <dbReference type="ARBA" id="ARBA00001353"/>
    </source>
</evidence>
<protein>
    <recommendedName>
        <fullName evidence="4">dihydroneopterin aldolase</fullName>
        <ecNumber evidence="4">4.1.2.25</ecNumber>
    </recommendedName>
    <alternativeName>
        <fullName evidence="7">7,8-dihydroneopterin aldolase</fullName>
    </alternativeName>
</protein>
<keyword evidence="10" id="KW-1185">Reference proteome</keyword>
<proteinExistence type="inferred from homology"/>
<dbReference type="Pfam" id="PF02152">
    <property type="entry name" value="FolB"/>
    <property type="match status" value="2"/>
</dbReference>
<evidence type="ECO:0000313" key="10">
    <source>
        <dbReference type="Proteomes" id="UP000799429"/>
    </source>
</evidence>
<dbReference type="EMBL" id="MU006092">
    <property type="protein sequence ID" value="KAF2840964.1"/>
    <property type="molecule type" value="Genomic_DNA"/>
</dbReference>
<dbReference type="SMART" id="SM00905">
    <property type="entry name" value="FolB"/>
    <property type="match status" value="1"/>
</dbReference>
<dbReference type="Proteomes" id="UP000799429">
    <property type="component" value="Unassembled WGS sequence"/>
</dbReference>
<evidence type="ECO:0000256" key="6">
    <source>
        <dbReference type="ARBA" id="ARBA00023239"/>
    </source>
</evidence>
<dbReference type="GO" id="GO:0004150">
    <property type="term" value="F:dihydroneopterin aldolase activity"/>
    <property type="evidence" value="ECO:0007669"/>
    <property type="project" value="UniProtKB-EC"/>
</dbReference>
<dbReference type="AlphaFoldDB" id="A0A9P4SEN7"/>
<dbReference type="OrthoDB" id="5425486at2759"/>
<dbReference type="PANTHER" id="PTHR42844:SF1">
    <property type="entry name" value="DIHYDRONEOPTERIN ALDOLASE 1-RELATED"/>
    <property type="match status" value="1"/>
</dbReference>
<dbReference type="InterPro" id="IPR006156">
    <property type="entry name" value="Dihydroneopterin_aldolase"/>
</dbReference>
<dbReference type="GO" id="GO:0005737">
    <property type="term" value="C:cytoplasm"/>
    <property type="evidence" value="ECO:0007669"/>
    <property type="project" value="TreeGrafter"/>
</dbReference>
<gene>
    <name evidence="9" type="ORF">M501DRAFT_930590</name>
</gene>
<keyword evidence="5" id="KW-0289">Folate biosynthesis</keyword>
<name>A0A9P4SEN7_9PEZI</name>
<dbReference type="GO" id="GO:0046656">
    <property type="term" value="P:folic acid biosynthetic process"/>
    <property type="evidence" value="ECO:0007669"/>
    <property type="project" value="UniProtKB-KW"/>
</dbReference>
<evidence type="ECO:0000313" key="9">
    <source>
        <dbReference type="EMBL" id="KAF2840964.1"/>
    </source>
</evidence>
<comment type="caution">
    <text evidence="9">The sequence shown here is derived from an EMBL/GenBank/DDBJ whole genome shotgun (WGS) entry which is preliminary data.</text>
</comment>
<dbReference type="Gene3D" id="3.30.1130.10">
    <property type="match status" value="2"/>
</dbReference>
<evidence type="ECO:0000256" key="5">
    <source>
        <dbReference type="ARBA" id="ARBA00022909"/>
    </source>
</evidence>
<accession>A0A9P4SEN7</accession>
<evidence type="ECO:0000256" key="4">
    <source>
        <dbReference type="ARBA" id="ARBA00013043"/>
    </source>
</evidence>
<evidence type="ECO:0000256" key="3">
    <source>
        <dbReference type="ARBA" id="ARBA00005708"/>
    </source>
</evidence>
<dbReference type="EC" id="4.1.2.25" evidence="4"/>
<keyword evidence="6" id="KW-0456">Lyase</keyword>
<dbReference type="InterPro" id="IPR043133">
    <property type="entry name" value="GTP-CH-I_C/QueF"/>
</dbReference>
<dbReference type="PANTHER" id="PTHR42844">
    <property type="entry name" value="DIHYDRONEOPTERIN ALDOLASE 1-RELATED"/>
    <property type="match status" value="1"/>
</dbReference>
<evidence type="ECO:0000256" key="2">
    <source>
        <dbReference type="ARBA" id="ARBA00005013"/>
    </source>
</evidence>
<sequence length="271" mass="29965">MSDPQRSLSKNEWDCKQPLASNKILIRNLSLSINAGLDAWGRKVPQPVSVSLTIHLTRAFESAAENDNLDQSTINYSQLSQELILKLREYESWLSTGELFTAIQSTALSIADGGSVPIRAIEIELGYPKASLLGESATVSYALDTVANHQSCGMSVSNLRLPCVIGLFAHERERKQIVVANVWIDGIHWKAVEEYGRLESVVTNVIDGSHFKTLETLASQVLFRISEDFMKKLGLAAFVRLRLEKPTAVPSAVAPAIEIYRLIPEQETTDN</sequence>
<organism evidence="9 10">
    <name type="scientific">Patellaria atrata CBS 101060</name>
    <dbReference type="NCBI Taxonomy" id="1346257"/>
    <lineage>
        <taxon>Eukaryota</taxon>
        <taxon>Fungi</taxon>
        <taxon>Dikarya</taxon>
        <taxon>Ascomycota</taxon>
        <taxon>Pezizomycotina</taxon>
        <taxon>Dothideomycetes</taxon>
        <taxon>Dothideomycetes incertae sedis</taxon>
        <taxon>Patellariales</taxon>
        <taxon>Patellariaceae</taxon>
        <taxon>Patellaria</taxon>
    </lineage>
</organism>